<dbReference type="GO" id="GO:0005524">
    <property type="term" value="F:ATP binding"/>
    <property type="evidence" value="ECO:0007669"/>
    <property type="project" value="InterPro"/>
</dbReference>
<dbReference type="PANTHER" id="PTHR38420">
    <property type="entry name" value="AP-4-A PHOSPHORYLASE II"/>
    <property type="match status" value="1"/>
</dbReference>
<protein>
    <recommendedName>
        <fullName evidence="5">ATP adenylyltransferase</fullName>
    </recommendedName>
</protein>
<dbReference type="SUPFAM" id="SSF54197">
    <property type="entry name" value="HIT-like"/>
    <property type="match status" value="1"/>
</dbReference>
<sequence>MLPSEIISKVPASYENGLASGSLFFFPSDNYIVQDTETGLNLEIRLCSALQHKPKLDTPHFEPSAQPQSKVDPFVPPYDPGLFVGDLTSEDGEQYVVLLNKFSVVPRHFLLVTKEFKSQTSPLMPDDLLQAYALLVAGRKTGKNMFAFYNCGDLSGASQPHKHLQFIEVDEDGPPVEVLARSVSLESQGKPFTIGALTYANHVFRFPSNLPYSSIDKREQILANAFLSLLDLVLSTVRHDPTYPTGPPSYNVILTLEHLHLIPRRLETHTLEETGEILSVNSLGFCRNAAGQERT</sequence>
<dbReference type="InterPro" id="IPR009163">
    <property type="entry name" value="Ap4A_phos1/2"/>
</dbReference>
<name>A0A9P5PXT1_9AGAR</name>
<dbReference type="AlphaFoldDB" id="A0A9P5PXT1"/>
<organism evidence="3 4">
    <name type="scientific">Rhodocollybia butyracea</name>
    <dbReference type="NCBI Taxonomy" id="206335"/>
    <lineage>
        <taxon>Eukaryota</taxon>
        <taxon>Fungi</taxon>
        <taxon>Dikarya</taxon>
        <taxon>Basidiomycota</taxon>
        <taxon>Agaricomycotina</taxon>
        <taxon>Agaricomycetes</taxon>
        <taxon>Agaricomycetidae</taxon>
        <taxon>Agaricales</taxon>
        <taxon>Marasmiineae</taxon>
        <taxon>Omphalotaceae</taxon>
        <taxon>Rhodocollybia</taxon>
    </lineage>
</organism>
<evidence type="ECO:0000313" key="3">
    <source>
        <dbReference type="EMBL" id="KAF9070100.1"/>
    </source>
</evidence>
<dbReference type="InterPro" id="IPR036265">
    <property type="entry name" value="HIT-like_sf"/>
</dbReference>
<dbReference type="Pfam" id="PF19327">
    <property type="entry name" value="Ap4A_phos_N"/>
    <property type="match status" value="1"/>
</dbReference>
<evidence type="ECO:0008006" key="5">
    <source>
        <dbReference type="Google" id="ProtNLM"/>
    </source>
</evidence>
<evidence type="ECO:0000313" key="4">
    <source>
        <dbReference type="Proteomes" id="UP000772434"/>
    </source>
</evidence>
<feature type="domain" description="ATP adenylyltransferase C-terminal" evidence="1">
    <location>
        <begin position="197"/>
        <end position="286"/>
    </location>
</feature>
<dbReference type="Pfam" id="PF09830">
    <property type="entry name" value="ATP_transf"/>
    <property type="match status" value="1"/>
</dbReference>
<dbReference type="PANTHER" id="PTHR38420:SF1">
    <property type="entry name" value="PUTATIVE (AFU_ORTHOLOGUE AFUA_5G14690)-RELATED"/>
    <property type="match status" value="1"/>
</dbReference>
<dbReference type="Gene3D" id="3.30.428.70">
    <property type="match status" value="1"/>
</dbReference>
<dbReference type="Proteomes" id="UP000772434">
    <property type="component" value="Unassembled WGS sequence"/>
</dbReference>
<reference evidence="3" key="1">
    <citation type="submission" date="2020-11" db="EMBL/GenBank/DDBJ databases">
        <authorList>
            <consortium name="DOE Joint Genome Institute"/>
            <person name="Ahrendt S."/>
            <person name="Riley R."/>
            <person name="Andreopoulos W."/>
            <person name="Labutti K."/>
            <person name="Pangilinan J."/>
            <person name="Ruiz-Duenas F.J."/>
            <person name="Barrasa J.M."/>
            <person name="Sanchez-Garcia M."/>
            <person name="Camarero S."/>
            <person name="Miyauchi S."/>
            <person name="Serrano A."/>
            <person name="Linde D."/>
            <person name="Babiker R."/>
            <person name="Drula E."/>
            <person name="Ayuso-Fernandez I."/>
            <person name="Pacheco R."/>
            <person name="Padilla G."/>
            <person name="Ferreira P."/>
            <person name="Barriuso J."/>
            <person name="Kellner H."/>
            <person name="Castanera R."/>
            <person name="Alfaro M."/>
            <person name="Ramirez L."/>
            <person name="Pisabarro A.G."/>
            <person name="Kuo A."/>
            <person name="Tritt A."/>
            <person name="Lipzen A."/>
            <person name="He G."/>
            <person name="Yan M."/>
            <person name="Ng V."/>
            <person name="Cullen D."/>
            <person name="Martin F."/>
            <person name="Rosso M.-N."/>
            <person name="Henrissat B."/>
            <person name="Hibbett D."/>
            <person name="Martinez A.T."/>
            <person name="Grigoriev I.V."/>
        </authorList>
    </citation>
    <scope>NUCLEOTIDE SEQUENCE</scope>
    <source>
        <strain evidence="3">AH 40177</strain>
    </source>
</reference>
<feature type="domain" description="Ap4A phosphorylase 1/2 N-terminal" evidence="2">
    <location>
        <begin position="3"/>
        <end position="170"/>
    </location>
</feature>
<proteinExistence type="predicted"/>
<accession>A0A9P5PXT1</accession>
<dbReference type="GO" id="GO:0003877">
    <property type="term" value="F:ATP:ADP adenylyltransferase activity"/>
    <property type="evidence" value="ECO:0007669"/>
    <property type="project" value="InterPro"/>
</dbReference>
<dbReference type="GO" id="GO:0009117">
    <property type="term" value="P:nucleotide metabolic process"/>
    <property type="evidence" value="ECO:0007669"/>
    <property type="project" value="InterPro"/>
</dbReference>
<gene>
    <name evidence="3" type="ORF">BDP27DRAFT_644265</name>
</gene>
<keyword evidence="4" id="KW-1185">Reference proteome</keyword>
<evidence type="ECO:0000259" key="2">
    <source>
        <dbReference type="Pfam" id="PF19327"/>
    </source>
</evidence>
<dbReference type="InterPro" id="IPR043171">
    <property type="entry name" value="Ap4A_phos1/2-like"/>
</dbReference>
<dbReference type="OrthoDB" id="10267950at2759"/>
<comment type="caution">
    <text evidence="3">The sequence shown here is derived from an EMBL/GenBank/DDBJ whole genome shotgun (WGS) entry which is preliminary data.</text>
</comment>
<evidence type="ECO:0000259" key="1">
    <source>
        <dbReference type="Pfam" id="PF09830"/>
    </source>
</evidence>
<dbReference type="EMBL" id="JADNRY010000044">
    <property type="protein sequence ID" value="KAF9070100.1"/>
    <property type="molecule type" value="Genomic_DNA"/>
</dbReference>
<dbReference type="InterPro" id="IPR019200">
    <property type="entry name" value="ATP_adenylylTrfase_C"/>
</dbReference>
<dbReference type="InterPro" id="IPR045759">
    <property type="entry name" value="Ap4A_phos1/2_N"/>
</dbReference>